<dbReference type="AlphaFoldDB" id="A0A9P4ILK6"/>
<dbReference type="GO" id="GO:0050660">
    <property type="term" value="F:flavin adenine dinucleotide binding"/>
    <property type="evidence" value="ECO:0007669"/>
    <property type="project" value="InterPro"/>
</dbReference>
<dbReference type="PANTHER" id="PTHR11552">
    <property type="entry name" value="GLUCOSE-METHANOL-CHOLINE GMC OXIDOREDUCTASE"/>
    <property type="match status" value="1"/>
</dbReference>
<evidence type="ECO:0000313" key="6">
    <source>
        <dbReference type="EMBL" id="KAF2103776.1"/>
    </source>
</evidence>
<dbReference type="Pfam" id="PF05199">
    <property type="entry name" value="GMC_oxred_C"/>
    <property type="match status" value="1"/>
</dbReference>
<evidence type="ECO:0000259" key="5">
    <source>
        <dbReference type="PROSITE" id="PS00624"/>
    </source>
</evidence>
<reference evidence="6" key="1">
    <citation type="journal article" date="2020" name="Stud. Mycol.">
        <title>101 Dothideomycetes genomes: a test case for predicting lifestyles and emergence of pathogens.</title>
        <authorList>
            <person name="Haridas S."/>
            <person name="Albert R."/>
            <person name="Binder M."/>
            <person name="Bloem J."/>
            <person name="Labutti K."/>
            <person name="Salamov A."/>
            <person name="Andreopoulos B."/>
            <person name="Baker S."/>
            <person name="Barry K."/>
            <person name="Bills G."/>
            <person name="Bluhm B."/>
            <person name="Cannon C."/>
            <person name="Castanera R."/>
            <person name="Culley D."/>
            <person name="Daum C."/>
            <person name="Ezra D."/>
            <person name="Gonzalez J."/>
            <person name="Henrissat B."/>
            <person name="Kuo A."/>
            <person name="Liang C."/>
            <person name="Lipzen A."/>
            <person name="Lutzoni F."/>
            <person name="Magnuson J."/>
            <person name="Mondo S."/>
            <person name="Nolan M."/>
            <person name="Ohm R."/>
            <person name="Pangilinan J."/>
            <person name="Park H.-J."/>
            <person name="Ramirez L."/>
            <person name="Alfaro M."/>
            <person name="Sun H."/>
            <person name="Tritt A."/>
            <person name="Yoshinaga Y."/>
            <person name="Zwiers L.-H."/>
            <person name="Turgeon B."/>
            <person name="Goodwin S."/>
            <person name="Spatafora J."/>
            <person name="Crous P."/>
            <person name="Grigoriev I."/>
        </authorList>
    </citation>
    <scope>NUCLEOTIDE SEQUENCE</scope>
    <source>
        <strain evidence="6">CBS 133067</strain>
    </source>
</reference>
<dbReference type="Gene3D" id="3.30.560.10">
    <property type="entry name" value="Glucose Oxidase, domain 3"/>
    <property type="match status" value="1"/>
</dbReference>
<organism evidence="6 7">
    <name type="scientific">Rhizodiscina lignyota</name>
    <dbReference type="NCBI Taxonomy" id="1504668"/>
    <lineage>
        <taxon>Eukaryota</taxon>
        <taxon>Fungi</taxon>
        <taxon>Dikarya</taxon>
        <taxon>Ascomycota</taxon>
        <taxon>Pezizomycotina</taxon>
        <taxon>Dothideomycetes</taxon>
        <taxon>Pleosporomycetidae</taxon>
        <taxon>Aulographales</taxon>
        <taxon>Rhizodiscinaceae</taxon>
        <taxon>Rhizodiscina</taxon>
    </lineage>
</organism>
<dbReference type="PANTHER" id="PTHR11552:SF111">
    <property type="entry name" value="GLUCOSE-METHANOL-CHOLINE OXIDOREDUCTASE N-TERMINAL DOMAIN-CONTAINING PROTEIN"/>
    <property type="match status" value="1"/>
</dbReference>
<evidence type="ECO:0000256" key="4">
    <source>
        <dbReference type="SAM" id="SignalP"/>
    </source>
</evidence>
<dbReference type="InterPro" id="IPR000172">
    <property type="entry name" value="GMC_OxRdtase_N"/>
</dbReference>
<feature type="active site" description="Proton acceptor" evidence="2">
    <location>
        <position position="567"/>
    </location>
</feature>
<dbReference type="GO" id="GO:0016614">
    <property type="term" value="F:oxidoreductase activity, acting on CH-OH group of donors"/>
    <property type="evidence" value="ECO:0007669"/>
    <property type="project" value="InterPro"/>
</dbReference>
<evidence type="ECO:0000256" key="2">
    <source>
        <dbReference type="PIRSR" id="PIRSR000137-1"/>
    </source>
</evidence>
<keyword evidence="4" id="KW-0732">Signal</keyword>
<dbReference type="Pfam" id="PF00732">
    <property type="entry name" value="GMC_oxred_N"/>
    <property type="match status" value="1"/>
</dbReference>
<dbReference type="SUPFAM" id="SSF51905">
    <property type="entry name" value="FAD/NAD(P)-binding domain"/>
    <property type="match status" value="1"/>
</dbReference>
<dbReference type="PIRSF" id="PIRSF000137">
    <property type="entry name" value="Alcohol_oxidase"/>
    <property type="match status" value="1"/>
</dbReference>
<evidence type="ECO:0000313" key="7">
    <source>
        <dbReference type="Proteomes" id="UP000799772"/>
    </source>
</evidence>
<dbReference type="Proteomes" id="UP000799772">
    <property type="component" value="Unassembled WGS sequence"/>
</dbReference>
<dbReference type="EMBL" id="ML978121">
    <property type="protein sequence ID" value="KAF2103776.1"/>
    <property type="molecule type" value="Genomic_DNA"/>
</dbReference>
<evidence type="ECO:0000256" key="3">
    <source>
        <dbReference type="PIRSR" id="PIRSR000137-2"/>
    </source>
</evidence>
<keyword evidence="3" id="KW-0285">Flavoprotein</keyword>
<evidence type="ECO:0000256" key="1">
    <source>
        <dbReference type="ARBA" id="ARBA00010790"/>
    </source>
</evidence>
<gene>
    <name evidence="6" type="ORF">NA57DRAFT_69986</name>
</gene>
<feature type="signal peptide" evidence="4">
    <location>
        <begin position="1"/>
        <end position="19"/>
    </location>
</feature>
<sequence length="589" mass="63342">MFILPSFLLASLITTGVNARRHVPPDSPQYISHGEQYDYVIVGGGVAGLVLAARLSENPKTTVRLFEAGPDPTGDVNIDTPFFGGGLGASQFAWNFTSTPQATLGGVAPALAQGHCFGGGSAINYMGYCRGAASVYDEWAELSGITELRWNSIINVLRTNTNLKIPRPHNYSQVINASSFSGGTLDVTYERGSDLSGFEPYFVDAFLADKEYPVESADLTDGTGIGTMLGGPHTIRLSNGTREYALPAYGWLTAGRPNVKLQHGSWVKKIHFKGKRAVSVEVVNESNNSTHIVSGKEIIVSAGAINTPKLLMLSGVGPKSHLDNLGIPVIKDSPEVGSNLWDHYSAVVMVEVPEHVFTSVSLGNATLFASAEDEYHKFGRGPLATPGTSSFAAERVPDDVLRELNATFHRSLPKDRPHILYQYTVAPLVPNPTNKNPASGFVALVQPEARGHVRLNSTNYRTDPLIFSNYWGSSADFAIQLWAYKRLLSKFRGDAIAPVRVSELYPGSNVSTDAGIKRAMQQSAFSFHHPGGTVSLGKALDSSFRLKGLEGIRVVDSSAIPAPPTCHLQAPTYAVAEVAAKLIKQEDCT</sequence>
<accession>A0A9P4ILK6</accession>
<dbReference type="PROSITE" id="PS00624">
    <property type="entry name" value="GMC_OXRED_2"/>
    <property type="match status" value="1"/>
</dbReference>
<keyword evidence="7" id="KW-1185">Reference proteome</keyword>
<dbReference type="InterPro" id="IPR012132">
    <property type="entry name" value="GMC_OxRdtase"/>
</dbReference>
<dbReference type="InterPro" id="IPR036188">
    <property type="entry name" value="FAD/NAD-bd_sf"/>
</dbReference>
<name>A0A9P4ILK6_9PEZI</name>
<feature type="domain" description="Glucose-methanol-choline oxidoreductase N-terminal" evidence="5">
    <location>
        <begin position="303"/>
        <end position="317"/>
    </location>
</feature>
<keyword evidence="3" id="KW-0274">FAD</keyword>
<comment type="similarity">
    <text evidence="1">Belongs to the GMC oxidoreductase family.</text>
</comment>
<comment type="cofactor">
    <cofactor evidence="3">
        <name>FAD</name>
        <dbReference type="ChEBI" id="CHEBI:57692"/>
    </cofactor>
</comment>
<feature type="chain" id="PRO_5040486655" evidence="4">
    <location>
        <begin position="20"/>
        <end position="589"/>
    </location>
</feature>
<feature type="active site" description="Proton donor" evidence="2">
    <location>
        <position position="529"/>
    </location>
</feature>
<comment type="caution">
    <text evidence="6">The sequence shown here is derived from an EMBL/GenBank/DDBJ whole genome shotgun (WGS) entry which is preliminary data.</text>
</comment>
<proteinExistence type="inferred from homology"/>
<protein>
    <submittedName>
        <fullName evidence="6">Alcohol oxidase</fullName>
    </submittedName>
</protein>
<dbReference type="Gene3D" id="3.50.50.60">
    <property type="entry name" value="FAD/NAD(P)-binding domain"/>
    <property type="match status" value="1"/>
</dbReference>
<dbReference type="SUPFAM" id="SSF54373">
    <property type="entry name" value="FAD-linked reductases, C-terminal domain"/>
    <property type="match status" value="1"/>
</dbReference>
<feature type="binding site" evidence="3">
    <location>
        <position position="267"/>
    </location>
    <ligand>
        <name>FAD</name>
        <dbReference type="ChEBI" id="CHEBI:57692"/>
    </ligand>
</feature>
<dbReference type="OrthoDB" id="269227at2759"/>
<dbReference type="InterPro" id="IPR007867">
    <property type="entry name" value="GMC_OxRtase_C"/>
</dbReference>